<feature type="compositionally biased region" description="Polar residues" evidence="1">
    <location>
        <begin position="143"/>
        <end position="152"/>
    </location>
</feature>
<dbReference type="Proteomes" id="UP000419144">
    <property type="component" value="Unassembled WGS sequence"/>
</dbReference>
<accession>A0A640KVH4</accession>
<gene>
    <name evidence="2" type="ORF">LtaPh_3220200</name>
</gene>
<evidence type="ECO:0000313" key="2">
    <source>
        <dbReference type="EMBL" id="GET91529.1"/>
    </source>
</evidence>
<feature type="region of interest" description="Disordered" evidence="1">
    <location>
        <begin position="213"/>
        <end position="258"/>
    </location>
</feature>
<feature type="compositionally biased region" description="Basic and acidic residues" evidence="1">
    <location>
        <begin position="1345"/>
        <end position="1355"/>
    </location>
</feature>
<protein>
    <submittedName>
        <fullName evidence="2">Uncharacterized protein</fullName>
    </submittedName>
</protein>
<organism evidence="2 3">
    <name type="scientific">Leishmania tarentolae</name>
    <name type="common">Sauroleishmania tarentolae</name>
    <dbReference type="NCBI Taxonomy" id="5689"/>
    <lineage>
        <taxon>Eukaryota</taxon>
        <taxon>Discoba</taxon>
        <taxon>Euglenozoa</taxon>
        <taxon>Kinetoplastea</taxon>
        <taxon>Metakinetoplastina</taxon>
        <taxon>Trypanosomatida</taxon>
        <taxon>Trypanosomatidae</taxon>
        <taxon>Leishmaniinae</taxon>
        <taxon>Leishmania</taxon>
        <taxon>lizard Leishmania</taxon>
    </lineage>
</organism>
<sequence>MGVQDPETVTMFLSNTHASRRTCFSRCAYVLPPLRMAYLRGSPLVLPFIGVVLSSQSTLGPSWVTAEPQPFFVALEKREMQVLARGCTARGGALRTALHSAVRRTTTVAISAKGGMKKKSSTCGHQGDVKCATPAVEKTHTTLIPQKSATQAHDSHTTTSSRSVSSSAPWVESTLQYDVAKVQHLADVFAGAATTEGSLRTTTSVEQLLRCPQRRQGLVASPHERGQGDRRALPSRQRKGSTVLTSAAKTAEESGNEQLKGPDMAKLAFDVFQFAPSRVTDLAHELVRAHVSVKSSSTRARVQTSASPEAAEVLAALLADSRLSHYMKGPCAVPVSLSVEETLSDTTAGTLHALSIMASALEASLVALRRTATAVKHSSTTSPPRQTTDNVHGYNEGHQGMLPAAAAWRCERAGAYSRLLTQLLQTLTEELAPLVQSSLPVSQTRHARLDLLLLAVLSLMKCAEECACNVEKPSPQKGATSVSVDGFSAEGLSDQLQHLCLQVSIAGCRLSSTAVSTRPTPSCPRERFYGTASLSLLIGQAKRLQMRMPVLSTNPPFSGCLPALQSMLLVYVVCILKCMIAMDNAGMRSACRNAVPHAKSKGMGTPLDGDLTASLCLSGDDKVQLAKQVELLWGQIKPKRVFSPAEISHLQHRTVHTALNVSLATWWKSGACTAASVSAHWKQRPQHIAAILCSYNSLLTECRAAIPILAARCASQTIGLPSANTSAPSASPDLSWFVPFYSRLIRVGLDLQLEATLLAALHLDIEPRAPPTPATPIANWIKSRKMQRLRRRGAAGSATVKVKATESAAADASWARVYRSCGGVRVAATELLYCAITEVCSGVAQKPLPSAGKGSLRRQRGSLSPPTSTNISDSSSASPLAVTLVNAVSRTFFAVPRMQYLFGYYTDDTYTDRATEEECRRVYAACLGVLVWLRELAAPFGVRFGGFPTAPSVLQSSNAPHEALVLRKPCGEEWQVCGTTSAIAMDGAFFFAYYLYHWTAETGYHSTEPCNRGTEAEQTVLDAALACDDVVSGMPCPSVAHILTRTKAVEYTKEMLFQLQHDTARQLQHLRTTCRLHHFTGELQDKKRLLEDANLRQRHVTSTLSVVQAHRTQPTFLWMPLAQVQEMVFLFDQYPQLFRYIDSERSLSTRDDAQEKHGGEDGPRGGTHEYPKVHVGDITCTFARAHGYLVKRLHVLSGILREYRSILLESTSNDANDSHTIINDSSASLPTPRRSSFRGRLLDNARYSPHLEVHRRSNYGWARVWATQLHEEFPRLAAQMEGAPLWASGVVRALDRMERTMSDTHQKGLFINVVKSQQQYRELQRAQSAASAPTFAEQATPVDTTENKPTEEPQLRDLVVQRDSANVPLGLVLDGTARILRVQMKVARPAAVADSSYEAEGDVLESPFARALAHSQPEGQQPLAMPSGASIYTDVVGWRVLRVNGNSVRTGLDVAAQVQGKIEFTVTLEPC</sequence>
<feature type="region of interest" description="Disordered" evidence="1">
    <location>
        <begin position="1324"/>
        <end position="1356"/>
    </location>
</feature>
<feature type="compositionally biased region" description="Low complexity" evidence="1">
    <location>
        <begin position="864"/>
        <end position="875"/>
    </location>
</feature>
<name>A0A640KVH4_LEITA</name>
<dbReference type="OrthoDB" id="243665at2759"/>
<comment type="caution">
    <text evidence="2">The sequence shown here is derived from an EMBL/GenBank/DDBJ whole genome shotgun (WGS) entry which is preliminary data.</text>
</comment>
<feature type="region of interest" description="Disordered" evidence="1">
    <location>
        <begin position="1148"/>
        <end position="1170"/>
    </location>
</feature>
<feature type="compositionally biased region" description="Low complexity" evidence="1">
    <location>
        <begin position="157"/>
        <end position="167"/>
    </location>
</feature>
<feature type="region of interest" description="Disordered" evidence="1">
    <location>
        <begin position="849"/>
        <end position="875"/>
    </location>
</feature>
<dbReference type="VEuPathDB" id="TriTrypDB:LtaPh_3220200"/>
<evidence type="ECO:0000256" key="1">
    <source>
        <dbReference type="SAM" id="MobiDB-lite"/>
    </source>
</evidence>
<dbReference type="EMBL" id="BLBS01000048">
    <property type="protein sequence ID" value="GET91529.1"/>
    <property type="molecule type" value="Genomic_DNA"/>
</dbReference>
<reference evidence="2" key="1">
    <citation type="submission" date="2019-11" db="EMBL/GenBank/DDBJ databases">
        <title>Leishmania tarentolae CDS.</title>
        <authorList>
            <person name="Goto Y."/>
            <person name="Yamagishi J."/>
        </authorList>
    </citation>
    <scope>NUCLEOTIDE SEQUENCE [LARGE SCALE GENOMIC DNA]</scope>
    <source>
        <strain evidence="2">Parrot Tar II</strain>
    </source>
</reference>
<feature type="compositionally biased region" description="Basic and acidic residues" evidence="1">
    <location>
        <begin position="222"/>
        <end position="232"/>
    </location>
</feature>
<evidence type="ECO:0000313" key="3">
    <source>
        <dbReference type="Proteomes" id="UP000419144"/>
    </source>
</evidence>
<proteinExistence type="predicted"/>
<feature type="region of interest" description="Disordered" evidence="1">
    <location>
        <begin position="143"/>
        <end position="167"/>
    </location>
</feature>
<keyword evidence="3" id="KW-1185">Reference proteome</keyword>